<dbReference type="Gene3D" id="3.40.50.10420">
    <property type="entry name" value="NagB/RpiA/CoA transferase-like"/>
    <property type="match status" value="1"/>
</dbReference>
<name>A0A411YG93_9ACTN</name>
<evidence type="ECO:0000259" key="2">
    <source>
        <dbReference type="Pfam" id="PF02589"/>
    </source>
</evidence>
<dbReference type="Proteomes" id="UP000291469">
    <property type="component" value="Chromosome"/>
</dbReference>
<dbReference type="OrthoDB" id="9794187at2"/>
<evidence type="ECO:0000313" key="4">
    <source>
        <dbReference type="Proteomes" id="UP000291469"/>
    </source>
</evidence>
<reference evidence="3 4" key="1">
    <citation type="submission" date="2019-01" db="EMBL/GenBank/DDBJ databases">
        <title>Egibacter rhizosphaerae EGI 80759T.</title>
        <authorList>
            <person name="Chen D.-D."/>
            <person name="Tian Y."/>
            <person name="Jiao J.-Y."/>
            <person name="Zhang X.-T."/>
            <person name="Zhang Y.-G."/>
            <person name="Zhang Y."/>
            <person name="Xiao M."/>
            <person name="Shu W.-S."/>
            <person name="Li W.-J."/>
        </authorList>
    </citation>
    <scope>NUCLEOTIDE SEQUENCE [LARGE SCALE GENOMIC DNA]</scope>
    <source>
        <strain evidence="3 4">EGI 80759</strain>
    </source>
</reference>
<dbReference type="KEGG" id="erz:ER308_11940"/>
<dbReference type="InterPro" id="IPR037171">
    <property type="entry name" value="NagB/RpiA_transferase-like"/>
</dbReference>
<feature type="region of interest" description="Disordered" evidence="1">
    <location>
        <begin position="1"/>
        <end position="41"/>
    </location>
</feature>
<accession>A0A411YG93</accession>
<sequence length="219" mass="22905">MDRVRRSPRPVGGRVADHGAPATRPDGYVRRSSSRPRRGARVTASMVDAFRQEARAAASTVHEVATLDEAVRLVATLADGGAVAVAGRLADDEVADALRAHGVCLVVPDDAGDPAEQVADVAVGVVRGELAVAETGSVLVSEHALADRVVSMLCRRLVQVVPRERLVPRLEEAAEWLADRAGAPGFASLMTGPSRSADIERSLTIGVQGPDEVDVVVVG</sequence>
<keyword evidence="4" id="KW-1185">Reference proteome</keyword>
<gene>
    <name evidence="3" type="ORF">ER308_11940</name>
</gene>
<proteinExistence type="predicted"/>
<protein>
    <recommendedName>
        <fullName evidence="2">LUD domain-containing protein</fullName>
    </recommendedName>
</protein>
<dbReference type="Pfam" id="PF02589">
    <property type="entry name" value="LUD_dom"/>
    <property type="match status" value="1"/>
</dbReference>
<dbReference type="SUPFAM" id="SSF100950">
    <property type="entry name" value="NagB/RpiA/CoA transferase-like"/>
    <property type="match status" value="1"/>
</dbReference>
<dbReference type="AlphaFoldDB" id="A0A411YG93"/>
<evidence type="ECO:0000313" key="3">
    <source>
        <dbReference type="EMBL" id="QBI20206.1"/>
    </source>
</evidence>
<dbReference type="EMBL" id="CP036402">
    <property type="protein sequence ID" value="QBI20206.1"/>
    <property type="molecule type" value="Genomic_DNA"/>
</dbReference>
<organism evidence="3 4">
    <name type="scientific">Egibacter rhizosphaerae</name>
    <dbReference type="NCBI Taxonomy" id="1670831"/>
    <lineage>
        <taxon>Bacteria</taxon>
        <taxon>Bacillati</taxon>
        <taxon>Actinomycetota</taxon>
        <taxon>Nitriliruptoria</taxon>
        <taxon>Egibacterales</taxon>
        <taxon>Egibacteraceae</taxon>
        <taxon>Egibacter</taxon>
    </lineage>
</organism>
<dbReference type="InterPro" id="IPR003741">
    <property type="entry name" value="LUD_dom"/>
</dbReference>
<evidence type="ECO:0000256" key="1">
    <source>
        <dbReference type="SAM" id="MobiDB-lite"/>
    </source>
</evidence>
<feature type="domain" description="LUD" evidence="2">
    <location>
        <begin position="49"/>
        <end position="218"/>
    </location>
</feature>
<dbReference type="PANTHER" id="PTHR43682:SF1">
    <property type="entry name" value="LACTATE UTILIZATION PROTEIN C"/>
    <property type="match status" value="1"/>
</dbReference>
<dbReference type="PANTHER" id="PTHR43682">
    <property type="entry name" value="LACTATE UTILIZATION PROTEIN C"/>
    <property type="match status" value="1"/>
</dbReference>
<dbReference type="InterPro" id="IPR024185">
    <property type="entry name" value="FTHF_cligase-like_sf"/>
</dbReference>